<keyword evidence="2" id="KW-0732">Signal</keyword>
<evidence type="ECO:0000313" key="4">
    <source>
        <dbReference type="Proteomes" id="UP001164459"/>
    </source>
</evidence>
<dbReference type="RefSeq" id="WP_269039737.1">
    <property type="nucleotide sequence ID" value="NZ_CP114040.1"/>
</dbReference>
<protein>
    <submittedName>
        <fullName evidence="3">Uncharacterized protein</fullName>
    </submittedName>
</protein>
<feature type="compositionally biased region" description="Low complexity" evidence="1">
    <location>
        <begin position="37"/>
        <end position="110"/>
    </location>
</feature>
<evidence type="ECO:0000256" key="2">
    <source>
        <dbReference type="SAM" id="SignalP"/>
    </source>
</evidence>
<feature type="chain" id="PRO_5047548809" evidence="2">
    <location>
        <begin position="24"/>
        <end position="247"/>
    </location>
</feature>
<name>A0ABY7HE60_9BACT</name>
<dbReference type="EMBL" id="CP114040">
    <property type="protein sequence ID" value="WAS97370.1"/>
    <property type="molecule type" value="Genomic_DNA"/>
</dbReference>
<gene>
    <name evidence="3" type="ORF">O0S08_14580</name>
</gene>
<evidence type="ECO:0000313" key="3">
    <source>
        <dbReference type="EMBL" id="WAS97370.1"/>
    </source>
</evidence>
<keyword evidence="4" id="KW-1185">Reference proteome</keyword>
<reference evidence="3" key="1">
    <citation type="submission" date="2022-11" db="EMBL/GenBank/DDBJ databases">
        <title>Minimal conservation of predation-associated metabolite biosynthetic gene clusters underscores biosynthetic potential of Myxococcota including descriptions for ten novel species: Archangium lansinium sp. nov., Myxococcus landrumus sp. nov., Nannocystis bai.</title>
        <authorList>
            <person name="Ahearne A."/>
            <person name="Stevens C."/>
            <person name="Dowd S."/>
        </authorList>
    </citation>
    <scope>NUCLEOTIDE SEQUENCE</scope>
    <source>
        <strain evidence="3">Fl3</strain>
    </source>
</reference>
<feature type="signal peptide" evidence="2">
    <location>
        <begin position="1"/>
        <end position="23"/>
    </location>
</feature>
<feature type="region of interest" description="Disordered" evidence="1">
    <location>
        <begin position="19"/>
        <end position="113"/>
    </location>
</feature>
<evidence type="ECO:0000256" key="1">
    <source>
        <dbReference type="SAM" id="MobiDB-lite"/>
    </source>
</evidence>
<proteinExistence type="predicted"/>
<accession>A0ABY7HE60</accession>
<dbReference type="Proteomes" id="UP001164459">
    <property type="component" value="Chromosome"/>
</dbReference>
<organism evidence="3 4">
    <name type="scientific">Nannocystis punicea</name>
    <dbReference type="NCBI Taxonomy" id="2995304"/>
    <lineage>
        <taxon>Bacteria</taxon>
        <taxon>Pseudomonadati</taxon>
        <taxon>Myxococcota</taxon>
        <taxon>Polyangia</taxon>
        <taxon>Nannocystales</taxon>
        <taxon>Nannocystaceae</taxon>
        <taxon>Nannocystis</taxon>
    </lineage>
</organism>
<sequence length="247" mass="25132">MRRLVRPVLLAFALAPACGDASGASTETGGDTSPDLTTSTGETSSPGGATSTSSGETTSSGSASGTPTTSVEPTSSTGETTTTTGGESTTGAATTSETSDDGTSTGTTGAPVSPVTRAWWVDGVSLQLRVIQQDDEAGLCRGLILESLMTGAVDGPGLEPIEQPAEWAVRYVFVHDTVDACFDPYDWWMNEPAYAESGVGVVTFSGVDIQGKPMSLDIDVTGSFEPGAPWIPEEDPLVAADVAVEVG</sequence>
<feature type="compositionally biased region" description="Polar residues" evidence="1">
    <location>
        <begin position="23"/>
        <end position="36"/>
    </location>
</feature>